<feature type="region of interest" description="Disordered" evidence="2">
    <location>
        <begin position="99"/>
        <end position="176"/>
    </location>
</feature>
<accession>A0A8K0S1I6</accession>
<feature type="compositionally biased region" description="Pro residues" evidence="2">
    <location>
        <begin position="126"/>
        <end position="135"/>
    </location>
</feature>
<gene>
    <name evidence="5" type="ORF">BKA59DRAFT_473094</name>
</gene>
<keyword evidence="1" id="KW-0653">Protein transport</keyword>
<dbReference type="InterPro" id="IPR023214">
    <property type="entry name" value="HAD_sf"/>
</dbReference>
<reference evidence="5" key="1">
    <citation type="journal article" date="2021" name="Nat. Commun.">
        <title>Genetic determinants of endophytism in the Arabidopsis root mycobiome.</title>
        <authorList>
            <person name="Mesny F."/>
            <person name="Miyauchi S."/>
            <person name="Thiergart T."/>
            <person name="Pickel B."/>
            <person name="Atanasova L."/>
            <person name="Karlsson M."/>
            <person name="Huettel B."/>
            <person name="Barry K.W."/>
            <person name="Haridas S."/>
            <person name="Chen C."/>
            <person name="Bauer D."/>
            <person name="Andreopoulos W."/>
            <person name="Pangilinan J."/>
            <person name="LaButti K."/>
            <person name="Riley R."/>
            <person name="Lipzen A."/>
            <person name="Clum A."/>
            <person name="Drula E."/>
            <person name="Henrissat B."/>
            <person name="Kohler A."/>
            <person name="Grigoriev I.V."/>
            <person name="Martin F.M."/>
            <person name="Hacquard S."/>
        </authorList>
    </citation>
    <scope>NUCLEOTIDE SEQUENCE</scope>
    <source>
        <strain evidence="5">MPI-SDFR-AT-0068</strain>
    </source>
</reference>
<dbReference type="GO" id="GO:0015031">
    <property type="term" value="P:protein transport"/>
    <property type="evidence" value="ECO:0007669"/>
    <property type="project" value="UniProtKB-KW"/>
</dbReference>
<protein>
    <recommendedName>
        <fullName evidence="1">Mitochondrial import inner membrane translocase subunit TIM50</fullName>
    </recommendedName>
</protein>
<dbReference type="PROSITE" id="PS50969">
    <property type="entry name" value="FCP1"/>
    <property type="match status" value="1"/>
</dbReference>
<comment type="function">
    <text evidence="1">Essential component of the TIM23 complex, a complex that mediates the translocation of transit peptide-containing proteins across the mitochondrial inner membrane.</text>
</comment>
<feature type="region of interest" description="Disordered" evidence="2">
    <location>
        <begin position="34"/>
        <end position="76"/>
    </location>
</feature>
<keyword evidence="1" id="KW-0496">Mitochondrion</keyword>
<feature type="compositionally biased region" description="Polar residues" evidence="2">
    <location>
        <begin position="49"/>
        <end position="73"/>
    </location>
</feature>
<keyword evidence="1" id="KW-0813">Transport</keyword>
<evidence type="ECO:0000256" key="2">
    <source>
        <dbReference type="SAM" id="MobiDB-lite"/>
    </source>
</evidence>
<keyword evidence="1" id="KW-0809">Transit peptide</keyword>
<organism evidence="5 6">
    <name type="scientific">Fusarium tricinctum</name>
    <dbReference type="NCBI Taxonomy" id="61284"/>
    <lineage>
        <taxon>Eukaryota</taxon>
        <taxon>Fungi</taxon>
        <taxon>Dikarya</taxon>
        <taxon>Ascomycota</taxon>
        <taxon>Pezizomycotina</taxon>
        <taxon>Sordariomycetes</taxon>
        <taxon>Hypocreomycetidae</taxon>
        <taxon>Hypocreales</taxon>
        <taxon>Nectriaceae</taxon>
        <taxon>Fusarium</taxon>
        <taxon>Fusarium tricinctum species complex</taxon>
    </lineage>
</organism>
<evidence type="ECO:0000256" key="1">
    <source>
        <dbReference type="RuleBase" id="RU365079"/>
    </source>
</evidence>
<feature type="domain" description="FCP1 homology" evidence="4">
    <location>
        <begin position="189"/>
        <end position="359"/>
    </location>
</feature>
<evidence type="ECO:0000259" key="4">
    <source>
        <dbReference type="PROSITE" id="PS50969"/>
    </source>
</evidence>
<proteinExistence type="inferred from homology"/>
<comment type="caution">
    <text evidence="5">The sequence shown here is derived from an EMBL/GenBank/DDBJ whole genome shotgun (WGS) entry which is preliminary data.</text>
</comment>
<dbReference type="AlphaFoldDB" id="A0A8K0S1I6"/>
<name>A0A8K0S1I6_9HYPO</name>
<dbReference type="GO" id="GO:0005744">
    <property type="term" value="C:TIM23 mitochondrial import inner membrane translocase complex"/>
    <property type="evidence" value="ECO:0007669"/>
    <property type="project" value="UniProtKB-UniRule"/>
</dbReference>
<dbReference type="InterPro" id="IPR050365">
    <property type="entry name" value="TIM50"/>
</dbReference>
<dbReference type="EMBL" id="JAGPXF010000003">
    <property type="protein sequence ID" value="KAH7251873.1"/>
    <property type="molecule type" value="Genomic_DNA"/>
</dbReference>
<evidence type="ECO:0000313" key="6">
    <source>
        <dbReference type="Proteomes" id="UP000813427"/>
    </source>
</evidence>
<keyword evidence="3" id="KW-0732">Signal</keyword>
<evidence type="ECO:0000313" key="5">
    <source>
        <dbReference type="EMBL" id="KAH7251873.1"/>
    </source>
</evidence>
<dbReference type="OrthoDB" id="1711508at2759"/>
<evidence type="ECO:0000256" key="3">
    <source>
        <dbReference type="SAM" id="SignalP"/>
    </source>
</evidence>
<keyword evidence="6" id="KW-1185">Reference proteome</keyword>
<dbReference type="Gene3D" id="3.40.50.1000">
    <property type="entry name" value="HAD superfamily/HAD-like"/>
    <property type="match status" value="1"/>
</dbReference>
<comment type="similarity">
    <text evidence="1">Belongs to the TIM50 family.</text>
</comment>
<dbReference type="SUPFAM" id="SSF56784">
    <property type="entry name" value="HAD-like"/>
    <property type="match status" value="1"/>
</dbReference>
<dbReference type="InterPro" id="IPR004274">
    <property type="entry name" value="FCP1_dom"/>
</dbReference>
<feature type="chain" id="PRO_5035466450" description="Mitochondrial import inner membrane translocase subunit TIM50" evidence="3">
    <location>
        <begin position="26"/>
        <end position="387"/>
    </location>
</feature>
<sequence length="387" mass="42959">MQTVANRIVLDAVVLLISMLPRVRSLFRGRSPGIYTPDTFSTHRPARHPSSSTSLRFNSTTPRDSEKTPSSQHAPLLYPASITGYSTSVASQQPASMNIPGLTLVKPGGAPKNAPKGPRKGQPAPNSLPPRPNIPTGPKSMKKAPIQQQQQQSSRSESPPKTPSKASGGVPDPTSQYLAQANLSPERLAQPRRILIVMDLNGTLLHRPNKRRPFHFVERPHATTFLNYLLDTFHVAIWSSARPENVNKMVEQLLTPEQVKQCLVVWGRDSFGLSGEDYNSKVQVYKRLTTIWTNPRVMAAHPQAHKGGLWDQTNTILVDDSFEKGRSEPFNMLTLPEFTGLAKETPNVLPQVHDYINELAQQADISRFVRQSPFKPDPNYVLPEQPA</sequence>
<feature type="compositionally biased region" description="Low complexity" evidence="2">
    <location>
        <begin position="106"/>
        <end position="116"/>
    </location>
</feature>
<dbReference type="Proteomes" id="UP000813427">
    <property type="component" value="Unassembled WGS sequence"/>
</dbReference>
<comment type="subunit">
    <text evidence="1">Component of the TIM23 complex.</text>
</comment>
<dbReference type="SMART" id="SM00577">
    <property type="entry name" value="CPDc"/>
    <property type="match status" value="1"/>
</dbReference>
<comment type="subcellular location">
    <subcellularLocation>
        <location evidence="1">Mitochondrion inner membrane</location>
        <topology evidence="1">Single-pass membrane protein</topology>
    </subcellularLocation>
</comment>
<dbReference type="PANTHER" id="PTHR12210">
    <property type="entry name" value="DULLARD PROTEIN PHOSPHATASE"/>
    <property type="match status" value="1"/>
</dbReference>
<dbReference type="InterPro" id="IPR036412">
    <property type="entry name" value="HAD-like_sf"/>
</dbReference>
<keyword evidence="1" id="KW-0811">Translocation</keyword>
<feature type="signal peptide" evidence="3">
    <location>
        <begin position="1"/>
        <end position="25"/>
    </location>
</feature>
<dbReference type="Pfam" id="PF03031">
    <property type="entry name" value="NIF"/>
    <property type="match status" value="1"/>
</dbReference>